<reference evidence="2" key="1">
    <citation type="submission" date="2016-10" db="EMBL/GenBank/DDBJ databases">
        <authorList>
            <person name="Varghese N."/>
            <person name="Submissions S."/>
        </authorList>
    </citation>
    <scope>NUCLEOTIDE SEQUENCE [LARGE SCALE GENOMIC DNA]</scope>
    <source>
        <strain evidence="2">VPI 5359</strain>
    </source>
</reference>
<dbReference type="Gene3D" id="3.40.50.10540">
    <property type="entry name" value="Crotonobetainyl-coa:carnitine coa-transferase, domain 1"/>
    <property type="match status" value="1"/>
</dbReference>
<dbReference type="InterPro" id="IPR003673">
    <property type="entry name" value="CoA-Trfase_fam_III"/>
</dbReference>
<sequence length="409" mass="45608">MISSTNKKPLEGVTIIELAQFVAGPSATRILAEWGAKVIKLEGFNGDHNRIMGLLNDMPIEDDENPSFDTTSFNKKFVGLNPRKPEGMDILHKMLKTANVFMTNYRTPVLEKMGLTYEILHEKYPHLIFAQLTGYGNKGPDKDVPGYDTISYGARGGIIGTMYQKGQEPINLIPAAGDFTTGMVFAGGIAGALVGQALHGTGDKITVSLYHVGMWFNIWPIMATEYHDTPQYPRSRLEVNTPGINIYPTSDRWIQLSCPTYNDYYDRLMQCIGRNDLVGDTKYNDLATIQKEGRVREVINLLDDALSKKPVAYWKPIFDAAEVPIEPCCTFEDIAEDQQAWEAEFLYKAKSPNGEEHLHVASPVQFGSVGQPEANPSRRVGYHTREILAQYGYSEVEIDNLVETGAVKD</sequence>
<dbReference type="OrthoDB" id="9797653at2"/>
<dbReference type="EMBL" id="FNOU01000021">
    <property type="protein sequence ID" value="SDY22614.1"/>
    <property type="molecule type" value="Genomic_DNA"/>
</dbReference>
<dbReference type="Pfam" id="PF02515">
    <property type="entry name" value="CoA_transf_3"/>
    <property type="match status" value="1"/>
</dbReference>
<dbReference type="RefSeq" id="WP_090246467.1">
    <property type="nucleotide sequence ID" value="NZ_FNOU01000021.1"/>
</dbReference>
<evidence type="ECO:0000313" key="2">
    <source>
        <dbReference type="Proteomes" id="UP000199652"/>
    </source>
</evidence>
<dbReference type="Proteomes" id="UP000199652">
    <property type="component" value="Unassembled WGS sequence"/>
</dbReference>
<keyword evidence="2" id="KW-1185">Reference proteome</keyword>
<accession>A0A1H3I6L6</accession>
<dbReference type="InterPro" id="IPR050509">
    <property type="entry name" value="CoA-transferase_III"/>
</dbReference>
<keyword evidence="1" id="KW-0808">Transferase</keyword>
<dbReference type="Gene3D" id="3.30.1540.10">
    <property type="entry name" value="formyl-coa transferase, domain 3"/>
    <property type="match status" value="1"/>
</dbReference>
<dbReference type="AlphaFoldDB" id="A0A1H3I6L6"/>
<name>A0A1H3I6L6_EUBBA</name>
<gene>
    <name evidence="1" type="ORF">SAMN04488579_12111</name>
</gene>
<dbReference type="PANTHER" id="PTHR48228:SF2">
    <property type="entry name" value="E-CINNAMOYL-COA:R-PHENYLLACTATE COA TRANSFERASE LARGE SUBUNIT"/>
    <property type="match status" value="1"/>
</dbReference>
<dbReference type="PANTHER" id="PTHR48228">
    <property type="entry name" value="SUCCINYL-COA--D-CITRAMALATE COA-TRANSFERASE"/>
    <property type="match status" value="1"/>
</dbReference>
<organism evidence="1 2">
    <name type="scientific">Eubacterium barkeri</name>
    <name type="common">Clostridium barkeri</name>
    <dbReference type="NCBI Taxonomy" id="1528"/>
    <lineage>
        <taxon>Bacteria</taxon>
        <taxon>Bacillati</taxon>
        <taxon>Bacillota</taxon>
        <taxon>Clostridia</taxon>
        <taxon>Eubacteriales</taxon>
        <taxon>Eubacteriaceae</taxon>
        <taxon>Eubacterium</taxon>
    </lineage>
</organism>
<protein>
    <submittedName>
        <fullName evidence="1">Cinnamoyl-CoA:phenyllactate CoA-transferase</fullName>
    </submittedName>
</protein>
<dbReference type="GO" id="GO:0016740">
    <property type="term" value="F:transferase activity"/>
    <property type="evidence" value="ECO:0007669"/>
    <property type="project" value="UniProtKB-KW"/>
</dbReference>
<dbReference type="SUPFAM" id="SSF89796">
    <property type="entry name" value="CoA-transferase family III (CaiB/BaiF)"/>
    <property type="match status" value="1"/>
</dbReference>
<dbReference type="InterPro" id="IPR044855">
    <property type="entry name" value="CoA-Trfase_III_dom3_sf"/>
</dbReference>
<evidence type="ECO:0000313" key="1">
    <source>
        <dbReference type="EMBL" id="SDY22614.1"/>
    </source>
</evidence>
<dbReference type="STRING" id="1528.SAMN04488579_12111"/>
<proteinExistence type="predicted"/>
<dbReference type="InterPro" id="IPR023606">
    <property type="entry name" value="CoA-Trfase_III_dom_1_sf"/>
</dbReference>